<accession>A0AA35V068</accession>
<dbReference type="Proteomes" id="UP001177003">
    <property type="component" value="Chromosome 0"/>
</dbReference>
<name>A0AA35V068_LACSI</name>
<evidence type="ECO:0000313" key="1">
    <source>
        <dbReference type="EMBL" id="CAI9264261.1"/>
    </source>
</evidence>
<proteinExistence type="predicted"/>
<evidence type="ECO:0000313" key="2">
    <source>
        <dbReference type="Proteomes" id="UP001177003"/>
    </source>
</evidence>
<dbReference type="EMBL" id="OX465086">
    <property type="protein sequence ID" value="CAI9264261.1"/>
    <property type="molecule type" value="Genomic_DNA"/>
</dbReference>
<protein>
    <submittedName>
        <fullName evidence="1">Uncharacterized protein</fullName>
    </submittedName>
</protein>
<reference evidence="1" key="1">
    <citation type="submission" date="2023-04" db="EMBL/GenBank/DDBJ databases">
        <authorList>
            <person name="Vijverberg K."/>
            <person name="Xiong W."/>
            <person name="Schranz E."/>
        </authorList>
    </citation>
    <scope>NUCLEOTIDE SEQUENCE</scope>
</reference>
<sequence length="208" mass="23297">MATLSESQSVADQTTSSGLLNFKENQNLILDFNSSKYGVSLQPIIECLRHSPLALALSMAENVPLVHLYRAYSTTKWVTGSDSASKFFCTFIYGLYHGIKLDYGSILWVQLVQSTLSTTRHSKISCARFWSIIVHRAITKLNITVIEECIIATIPIFHILNFIMSDPTKFNFIGSLPEAMLNCVPIDNELINKYQKKPASGPHPLTLR</sequence>
<keyword evidence="2" id="KW-1185">Reference proteome</keyword>
<dbReference type="AlphaFoldDB" id="A0AA35V068"/>
<organism evidence="1 2">
    <name type="scientific">Lactuca saligna</name>
    <name type="common">Willowleaf lettuce</name>
    <dbReference type="NCBI Taxonomy" id="75948"/>
    <lineage>
        <taxon>Eukaryota</taxon>
        <taxon>Viridiplantae</taxon>
        <taxon>Streptophyta</taxon>
        <taxon>Embryophyta</taxon>
        <taxon>Tracheophyta</taxon>
        <taxon>Spermatophyta</taxon>
        <taxon>Magnoliopsida</taxon>
        <taxon>eudicotyledons</taxon>
        <taxon>Gunneridae</taxon>
        <taxon>Pentapetalae</taxon>
        <taxon>asterids</taxon>
        <taxon>campanulids</taxon>
        <taxon>Asterales</taxon>
        <taxon>Asteraceae</taxon>
        <taxon>Cichorioideae</taxon>
        <taxon>Cichorieae</taxon>
        <taxon>Lactucinae</taxon>
        <taxon>Lactuca</taxon>
    </lineage>
</organism>
<gene>
    <name evidence="1" type="ORF">LSALG_LOCUS4918</name>
</gene>